<proteinExistence type="predicted"/>
<name>U4LWC2_PYROM</name>
<evidence type="ECO:0000313" key="1">
    <source>
        <dbReference type="EMBL" id="CCX33541.1"/>
    </source>
</evidence>
<protein>
    <submittedName>
        <fullName evidence="1">Uncharacterized protein</fullName>
    </submittedName>
</protein>
<organism evidence="1 2">
    <name type="scientific">Pyronema omphalodes (strain CBS 100304)</name>
    <name type="common">Pyronema confluens</name>
    <dbReference type="NCBI Taxonomy" id="1076935"/>
    <lineage>
        <taxon>Eukaryota</taxon>
        <taxon>Fungi</taxon>
        <taxon>Dikarya</taxon>
        <taxon>Ascomycota</taxon>
        <taxon>Pezizomycotina</taxon>
        <taxon>Pezizomycetes</taxon>
        <taxon>Pezizales</taxon>
        <taxon>Pyronemataceae</taxon>
        <taxon>Pyronema</taxon>
    </lineage>
</organism>
<dbReference type="Proteomes" id="UP000018144">
    <property type="component" value="Unassembled WGS sequence"/>
</dbReference>
<keyword evidence="2" id="KW-1185">Reference proteome</keyword>
<reference evidence="1 2" key="1">
    <citation type="journal article" date="2013" name="PLoS Genet.">
        <title>The genome and development-dependent transcriptomes of Pyronema confluens: a window into fungal evolution.</title>
        <authorList>
            <person name="Traeger S."/>
            <person name="Altegoer F."/>
            <person name="Freitag M."/>
            <person name="Gabaldon T."/>
            <person name="Kempken F."/>
            <person name="Kumar A."/>
            <person name="Marcet-Houben M."/>
            <person name="Poggeler S."/>
            <person name="Stajich J.E."/>
            <person name="Nowrousian M."/>
        </authorList>
    </citation>
    <scope>NUCLEOTIDE SEQUENCE [LARGE SCALE GENOMIC DNA]</scope>
    <source>
        <strain evidence="2">CBS 100304</strain>
        <tissue evidence="1">Vegetative mycelium</tissue>
    </source>
</reference>
<gene>
    <name evidence="1" type="ORF">PCON_01383</name>
</gene>
<dbReference type="EMBL" id="HF936132">
    <property type="protein sequence ID" value="CCX33541.1"/>
    <property type="molecule type" value="Genomic_DNA"/>
</dbReference>
<dbReference type="AlphaFoldDB" id="U4LWC2"/>
<evidence type="ECO:0000313" key="2">
    <source>
        <dbReference type="Proteomes" id="UP000018144"/>
    </source>
</evidence>
<accession>U4LWC2</accession>
<sequence length="129" mass="15288">MSQDTAPPTDVSNMPDTKKPLQRTVEDYCSMNTYLELIRDQRMQFCTILNDVENFLLAEQDEPSLQQAQKIEYYRQEIRNLFRKANGLVDMMNRDKKPDPMMDDAMEILVREMGFVENTFNSQLDFYLQ</sequence>